<evidence type="ECO:0000313" key="1">
    <source>
        <dbReference type="EMBL" id="KAK1761720.1"/>
    </source>
</evidence>
<protein>
    <submittedName>
        <fullName evidence="1">Uncharacterized protein</fullName>
    </submittedName>
</protein>
<gene>
    <name evidence="1" type="ORF">QBC33DRAFT_564496</name>
</gene>
<dbReference type="Proteomes" id="UP001244011">
    <property type="component" value="Unassembled WGS sequence"/>
</dbReference>
<reference evidence="1" key="1">
    <citation type="submission" date="2023-06" db="EMBL/GenBank/DDBJ databases">
        <title>Genome-scale phylogeny and comparative genomics of the fungal order Sordariales.</title>
        <authorList>
            <consortium name="Lawrence Berkeley National Laboratory"/>
            <person name="Hensen N."/>
            <person name="Bonometti L."/>
            <person name="Westerberg I."/>
            <person name="Brannstrom I.O."/>
            <person name="Guillou S."/>
            <person name="Cros-Aarteil S."/>
            <person name="Calhoun S."/>
            <person name="Haridas S."/>
            <person name="Kuo A."/>
            <person name="Mondo S."/>
            <person name="Pangilinan J."/>
            <person name="Riley R."/>
            <person name="Labutti K."/>
            <person name="Andreopoulos B."/>
            <person name="Lipzen A."/>
            <person name="Chen C."/>
            <person name="Yanf M."/>
            <person name="Daum C."/>
            <person name="Ng V."/>
            <person name="Clum A."/>
            <person name="Steindorff A."/>
            <person name="Ohm R."/>
            <person name="Martin F."/>
            <person name="Silar P."/>
            <person name="Natvig D."/>
            <person name="Lalanne C."/>
            <person name="Gautier V."/>
            <person name="Ament-Velasquez S.L."/>
            <person name="Kruys A."/>
            <person name="Hutchinson M.I."/>
            <person name="Powell A.J."/>
            <person name="Barry K."/>
            <person name="Miller A.N."/>
            <person name="Grigoriev I.V."/>
            <person name="Debuchy R."/>
            <person name="Gladieux P."/>
            <person name="Thoren M.H."/>
            <person name="Johannesson H."/>
        </authorList>
    </citation>
    <scope>NUCLEOTIDE SEQUENCE</scope>
    <source>
        <strain evidence="1">8032-3</strain>
    </source>
</reference>
<dbReference type="AlphaFoldDB" id="A0AAJ0BNT1"/>
<keyword evidence="2" id="KW-1185">Reference proteome</keyword>
<dbReference type="GeneID" id="85313575"/>
<evidence type="ECO:0000313" key="2">
    <source>
        <dbReference type="Proteomes" id="UP001244011"/>
    </source>
</evidence>
<dbReference type="EMBL" id="MU839054">
    <property type="protein sequence ID" value="KAK1761720.1"/>
    <property type="molecule type" value="Genomic_DNA"/>
</dbReference>
<accession>A0AAJ0BNT1</accession>
<name>A0AAJ0BNT1_9PEZI</name>
<proteinExistence type="predicted"/>
<dbReference type="RefSeq" id="XP_060277933.1">
    <property type="nucleotide sequence ID" value="XM_060430388.1"/>
</dbReference>
<comment type="caution">
    <text evidence="1">The sequence shown here is derived from an EMBL/GenBank/DDBJ whole genome shotgun (WGS) entry which is preliminary data.</text>
</comment>
<organism evidence="1 2">
    <name type="scientific">Phialemonium atrogriseum</name>
    <dbReference type="NCBI Taxonomy" id="1093897"/>
    <lineage>
        <taxon>Eukaryota</taxon>
        <taxon>Fungi</taxon>
        <taxon>Dikarya</taxon>
        <taxon>Ascomycota</taxon>
        <taxon>Pezizomycotina</taxon>
        <taxon>Sordariomycetes</taxon>
        <taxon>Sordariomycetidae</taxon>
        <taxon>Cephalothecales</taxon>
        <taxon>Cephalothecaceae</taxon>
        <taxon>Phialemonium</taxon>
    </lineage>
</organism>
<sequence>MACGTATSAKRQWFLTRVVIVVLCEGPRRDPLCLLAVTIFVETNPQNPANAKQLRVPIYYKDWHEIDKFFKIIPPAMQNARFRLANRAQKRGAAQVVDLG</sequence>